<dbReference type="PANTHER" id="PTHR46353">
    <property type="entry name" value="ZINC FINGER PROTEIN 5"/>
    <property type="match status" value="1"/>
</dbReference>
<feature type="region of interest" description="Disordered" evidence="2">
    <location>
        <begin position="149"/>
        <end position="170"/>
    </location>
</feature>
<sequence>MAGICEAAKATGGSPRLKLFGFHMSHKEEPAGGGAPPVVSEAASSSTTVASCAAWDGRKYECQYCCREFANSQALGGHQNAHREERQRQKRAQLQARAAHHQRSPRAISSVAQPAIYAGFSRPNPPHDVLHHCAAPGWTYVAEGSLTVSPAPRGLDGGPEGSRDGSRDVDLHLSPALAPRGLDGGPEGSSDLDLHLSLAPAGL</sequence>
<dbReference type="SUPFAM" id="SSF57667">
    <property type="entry name" value="beta-beta-alpha zinc fingers"/>
    <property type="match status" value="1"/>
</dbReference>
<keyword evidence="1" id="KW-0863">Zinc-finger</keyword>
<dbReference type="EMBL" id="HG996472">
    <property type="protein sequence ID" value="CAG1833354.1"/>
    <property type="molecule type" value="Genomic_DNA"/>
</dbReference>
<feature type="region of interest" description="Disordered" evidence="2">
    <location>
        <begin position="75"/>
        <end position="108"/>
    </location>
</feature>
<dbReference type="PROSITE" id="PS50157">
    <property type="entry name" value="ZINC_FINGER_C2H2_2"/>
    <property type="match status" value="1"/>
</dbReference>
<dbReference type="Gene3D" id="3.30.160.60">
    <property type="entry name" value="Classic Zinc Finger"/>
    <property type="match status" value="1"/>
</dbReference>
<accession>A0A8D7EYN4</accession>
<evidence type="ECO:0000313" key="4">
    <source>
        <dbReference type="EMBL" id="CAG1833354.1"/>
    </source>
</evidence>
<gene>
    <name evidence="4" type="ORF">GSMUA_92750.1</name>
</gene>
<reference evidence="4" key="1">
    <citation type="submission" date="2021-03" db="EMBL/GenBank/DDBJ databases">
        <authorList>
            <consortium name="Genoscope - CEA"/>
            <person name="William W."/>
        </authorList>
    </citation>
    <scope>NUCLEOTIDE SEQUENCE</scope>
    <source>
        <strain evidence="4">Doubled-haploid Pahang</strain>
    </source>
</reference>
<dbReference type="PROSITE" id="PS00028">
    <property type="entry name" value="ZINC_FINGER_C2H2_1"/>
    <property type="match status" value="1"/>
</dbReference>
<dbReference type="GO" id="GO:0008270">
    <property type="term" value="F:zinc ion binding"/>
    <property type="evidence" value="ECO:0007669"/>
    <property type="project" value="UniProtKB-KW"/>
</dbReference>
<evidence type="ECO:0000256" key="1">
    <source>
        <dbReference type="PROSITE-ProRule" id="PRU00042"/>
    </source>
</evidence>
<protein>
    <submittedName>
        <fullName evidence="4">(wild Malaysian banana) hypothetical protein</fullName>
    </submittedName>
</protein>
<evidence type="ECO:0000256" key="2">
    <source>
        <dbReference type="SAM" id="MobiDB-lite"/>
    </source>
</evidence>
<keyword evidence="1" id="KW-0479">Metal-binding</keyword>
<feature type="compositionally biased region" description="Basic and acidic residues" evidence="2">
    <location>
        <begin position="161"/>
        <end position="170"/>
    </location>
</feature>
<keyword evidence="1" id="KW-0862">Zinc</keyword>
<dbReference type="AlphaFoldDB" id="A0A8D7EYN4"/>
<organism evidence="4">
    <name type="scientific">Musa acuminata subsp. malaccensis</name>
    <name type="common">Wild banana</name>
    <name type="synonym">Musa malaccensis</name>
    <dbReference type="NCBI Taxonomy" id="214687"/>
    <lineage>
        <taxon>Eukaryota</taxon>
        <taxon>Viridiplantae</taxon>
        <taxon>Streptophyta</taxon>
        <taxon>Embryophyta</taxon>
        <taxon>Tracheophyta</taxon>
        <taxon>Spermatophyta</taxon>
        <taxon>Magnoliopsida</taxon>
        <taxon>Liliopsida</taxon>
        <taxon>Zingiberales</taxon>
        <taxon>Musaceae</taxon>
        <taxon>Musa</taxon>
    </lineage>
</organism>
<dbReference type="PANTHER" id="PTHR46353:SF23">
    <property type="entry name" value="C2H2 ZINC FINGER-CONTAINING PROTEIN-RELATED"/>
    <property type="match status" value="1"/>
</dbReference>
<evidence type="ECO:0000259" key="3">
    <source>
        <dbReference type="PROSITE" id="PS50157"/>
    </source>
</evidence>
<dbReference type="InterPro" id="IPR036236">
    <property type="entry name" value="Znf_C2H2_sf"/>
</dbReference>
<dbReference type="InterPro" id="IPR044299">
    <property type="entry name" value="GIS3/ZFP5/ZFP6"/>
</dbReference>
<proteinExistence type="predicted"/>
<dbReference type="InterPro" id="IPR013087">
    <property type="entry name" value="Znf_C2H2_type"/>
</dbReference>
<name>A0A8D7EYN4_MUSAM</name>
<feature type="domain" description="C2H2-type" evidence="3">
    <location>
        <begin position="60"/>
        <end position="87"/>
    </location>
</feature>
<dbReference type="GO" id="GO:0010090">
    <property type="term" value="P:trichome morphogenesis"/>
    <property type="evidence" value="ECO:0007669"/>
    <property type="project" value="InterPro"/>
</dbReference>